<sequence length="649" mass="70888">MLRKNVRVRKEMKWRVMDMTHMQLDDESFDAVVDKGGLDALMEPGHGPKLGNQYLSEVKRVLKVGGKFICLTLGESHVLALLLPKFRYGWKMSIHAIPQKTSNGSSLQTLMVIAEKDNSAMLCPISSSMLQSFVDSNGSQAMGVSNALDTENDIRSKHSSYSDIIYTLEDLKIGANGKLEELSPGRRVQLTLGELVASSVYRAVLLDAPQDSGPFIYDFGAFLVPKTRAREWLFSSEEGQWLIVENSKAARLVMIFLDISHASLSMDEIQKDLSPLVKQLAQGGVGDGVKIPFLAASDGIKERSIVHQVASTLTGPIIVDDVIYEKVDDDISTLIPSEDVMFRRLTFERSECLVQSEAVLTSGGEDAGPKDQKKTSSGKRGNPKKSISPASPTQENNLKVDHNYLASSYHTAIISGFMLISVYLGKIAATGSMVKTSVIGLGAGLLPMFLHRCLPFLDIEVLELDPVVLDLARDHFGFIEDKYLKVHITDGIKHIEEAAKMGATLSESCESSNGGLTSGSLDILIVDVDSSDSSSGISCPAPDFLEDSFLLAAKNSLSEHGLFIINLVSRSQDLKDGVFSRLKTVFGQLFSLQLDEDVNEVVFAIKSETCLKEDDFSEACNELAKLLTVEKASMSQRIIGYASKVKNLS</sequence>
<dbReference type="GO" id="GO:0032259">
    <property type="term" value="P:methylation"/>
    <property type="evidence" value="ECO:0007669"/>
    <property type="project" value="UniProtKB-KW"/>
</dbReference>
<organism evidence="7 8">
    <name type="scientific">Lithospermum erythrorhizon</name>
    <name type="common">Purple gromwell</name>
    <name type="synonym">Lithospermum officinale var. erythrorhizon</name>
    <dbReference type="NCBI Taxonomy" id="34254"/>
    <lineage>
        <taxon>Eukaryota</taxon>
        <taxon>Viridiplantae</taxon>
        <taxon>Streptophyta</taxon>
        <taxon>Embryophyta</taxon>
        <taxon>Tracheophyta</taxon>
        <taxon>Spermatophyta</taxon>
        <taxon>Magnoliopsida</taxon>
        <taxon>eudicotyledons</taxon>
        <taxon>Gunneridae</taxon>
        <taxon>Pentapetalae</taxon>
        <taxon>asterids</taxon>
        <taxon>lamiids</taxon>
        <taxon>Boraginales</taxon>
        <taxon>Boraginaceae</taxon>
        <taxon>Boraginoideae</taxon>
        <taxon>Lithospermeae</taxon>
        <taxon>Lithospermum</taxon>
    </lineage>
</organism>
<keyword evidence="4" id="KW-0511">Multifunctional enzyme</keyword>
<dbReference type="Pfam" id="PF08241">
    <property type="entry name" value="Methyltransf_11"/>
    <property type="match status" value="1"/>
</dbReference>
<dbReference type="GO" id="GO:0009820">
    <property type="term" value="P:alkaloid metabolic process"/>
    <property type="evidence" value="ECO:0007669"/>
    <property type="project" value="UniProtKB-KW"/>
</dbReference>
<dbReference type="InterPro" id="IPR013216">
    <property type="entry name" value="Methyltransf_11"/>
</dbReference>
<dbReference type="EMBL" id="BAABME010008594">
    <property type="protein sequence ID" value="GAA0173429.1"/>
    <property type="molecule type" value="Genomic_DNA"/>
</dbReference>
<dbReference type="Gene3D" id="3.40.50.150">
    <property type="entry name" value="Vaccinia Virus protein VP39"/>
    <property type="match status" value="2"/>
</dbReference>
<evidence type="ECO:0000313" key="7">
    <source>
        <dbReference type="EMBL" id="GAA0173429.1"/>
    </source>
</evidence>
<feature type="domain" description="Methyltransferase type 11" evidence="6">
    <location>
        <begin position="3"/>
        <end position="70"/>
    </location>
</feature>
<protein>
    <submittedName>
        <fullName evidence="7">Methyltransferase</fullName>
    </submittedName>
</protein>
<keyword evidence="8" id="KW-1185">Reference proteome</keyword>
<reference evidence="7 8" key="1">
    <citation type="submission" date="2024-01" db="EMBL/GenBank/DDBJ databases">
        <title>The complete chloroplast genome sequence of Lithospermum erythrorhizon: insights into the phylogenetic relationship among Boraginaceae species and the maternal lineages of purple gromwells.</title>
        <authorList>
            <person name="Okada T."/>
            <person name="Watanabe K."/>
        </authorList>
    </citation>
    <scope>NUCLEOTIDE SEQUENCE [LARGE SCALE GENOMIC DNA]</scope>
</reference>
<name>A0AAV3RAM7_LITER</name>
<proteinExistence type="inferred from homology"/>
<evidence type="ECO:0000256" key="5">
    <source>
        <dbReference type="SAM" id="MobiDB-lite"/>
    </source>
</evidence>
<evidence type="ECO:0000256" key="3">
    <source>
        <dbReference type="ARBA" id="ARBA00022679"/>
    </source>
</evidence>
<dbReference type="PANTHER" id="PTHR12176">
    <property type="entry name" value="SAM-DEPENDENT METHYLTRANSFERASE SUPERFAMILY PROTEIN"/>
    <property type="match status" value="1"/>
</dbReference>
<evidence type="ECO:0000256" key="2">
    <source>
        <dbReference type="ARBA" id="ARBA00022603"/>
    </source>
</evidence>
<dbReference type="AlphaFoldDB" id="A0AAV3RAM7"/>
<keyword evidence="2 7" id="KW-0489">Methyltransferase</keyword>
<dbReference type="InterPro" id="IPR029063">
    <property type="entry name" value="SAM-dependent_MTases_sf"/>
</dbReference>
<comment type="caution">
    <text evidence="7">The sequence shown here is derived from an EMBL/GenBank/DDBJ whole genome shotgun (WGS) entry which is preliminary data.</text>
</comment>
<dbReference type="InterPro" id="IPR051419">
    <property type="entry name" value="Lys/N-term_MeTrsfase_sf"/>
</dbReference>
<dbReference type="Proteomes" id="UP001454036">
    <property type="component" value="Unassembled WGS sequence"/>
</dbReference>
<dbReference type="FunFam" id="3.40.50.150:FF:000256">
    <property type="entry name" value="S-adenosyl-L-methionine-dependent methyltransferase superfamily protein"/>
    <property type="match status" value="1"/>
</dbReference>
<accession>A0AAV3RAM7</accession>
<gene>
    <name evidence="7" type="ORF">LIER_27050</name>
</gene>
<dbReference type="PANTHER" id="PTHR12176:SF78">
    <property type="entry name" value="EEF1A LYSINE AND N-TERMINAL METHYLTRANSFERASE"/>
    <property type="match status" value="1"/>
</dbReference>
<evidence type="ECO:0000259" key="6">
    <source>
        <dbReference type="Pfam" id="PF08241"/>
    </source>
</evidence>
<keyword evidence="3" id="KW-0808">Transferase</keyword>
<dbReference type="GO" id="GO:0008757">
    <property type="term" value="F:S-adenosylmethionine-dependent methyltransferase activity"/>
    <property type="evidence" value="ECO:0007669"/>
    <property type="project" value="InterPro"/>
</dbReference>
<dbReference type="SUPFAM" id="SSF53335">
    <property type="entry name" value="S-adenosyl-L-methionine-dependent methyltransferases"/>
    <property type="match status" value="2"/>
</dbReference>
<evidence type="ECO:0000256" key="4">
    <source>
        <dbReference type="ARBA" id="ARBA00023268"/>
    </source>
</evidence>
<evidence type="ECO:0000313" key="8">
    <source>
        <dbReference type="Proteomes" id="UP001454036"/>
    </source>
</evidence>
<evidence type="ECO:0000256" key="1">
    <source>
        <dbReference type="ARBA" id="ARBA00008361"/>
    </source>
</evidence>
<comment type="similarity">
    <text evidence="1">Belongs to the methyltransferase superfamily.</text>
</comment>
<feature type="region of interest" description="Disordered" evidence="5">
    <location>
        <begin position="362"/>
        <end position="395"/>
    </location>
</feature>